<dbReference type="HOGENOM" id="CLU_083877_0_0_6"/>
<name>A0A061JMJ0_STUST</name>
<dbReference type="Proteomes" id="UP000026923">
    <property type="component" value="Unassembled WGS sequence"/>
</dbReference>
<feature type="coiled-coil region" evidence="1">
    <location>
        <begin position="85"/>
        <end position="134"/>
    </location>
</feature>
<evidence type="ECO:0000313" key="2">
    <source>
        <dbReference type="EMBL" id="EWC39585.1"/>
    </source>
</evidence>
<evidence type="ECO:0000256" key="1">
    <source>
        <dbReference type="SAM" id="Coils"/>
    </source>
</evidence>
<keyword evidence="1" id="KW-0175">Coiled coil</keyword>
<dbReference type="eggNOG" id="ENOG50331Z0">
    <property type="taxonomic scope" value="Bacteria"/>
</dbReference>
<proteinExistence type="predicted"/>
<sequence>MIAASMVLTLAGCGQGDQGQIEQLQKEIAVLQAKLKTVETALDDERNGAVRLLAVAKNELESGAAAKAKQALLALVERHPGAEQAKEAKALIAELDRKAAQIEEEKRREEARKAEEQRKLIARAEQNLRKEVDEVREITWLSHKKEPVLGKKVSLYFGTKNGSASTYPLRMKLQYSADDWLFVRNVTVKAGEKTIELRTGNFERDHSSGTIWEWADQPVTDFKMLDEILARQKVIIRFNGNQYYSDFTLPESQKAAMREVLLAWERYGGKRS</sequence>
<dbReference type="AlphaFoldDB" id="A0A061JMJ0"/>
<evidence type="ECO:0000313" key="3">
    <source>
        <dbReference type="Proteomes" id="UP000026923"/>
    </source>
</evidence>
<dbReference type="EMBL" id="AMCZ02000035">
    <property type="protein sequence ID" value="EWC39585.1"/>
    <property type="molecule type" value="Genomic_DNA"/>
</dbReference>
<protein>
    <submittedName>
        <fullName evidence="2">Uncharacterized protein</fullName>
    </submittedName>
</protein>
<reference evidence="2 3" key="1">
    <citation type="journal article" date="2013" name="Genome Announc.">
        <title>Draft Genome of the Nitrogen-Fixing Bacterium Pseudomonas stutzeri Strain KOS6 Isolated from Industrial Hydrocarbon Sludge.</title>
        <authorList>
            <person name="Grigoryeva T.V."/>
            <person name="Laikov A.V."/>
            <person name="Naumova R.P."/>
            <person name="Manolov A.I."/>
            <person name="Larin A.K."/>
            <person name="Karpova I.Y."/>
            <person name="Semashko T.A."/>
            <person name="Alexeev D.G."/>
            <person name="Kostryukova E.S."/>
            <person name="Muller R."/>
            <person name="Govorun V.M."/>
        </authorList>
    </citation>
    <scope>NUCLEOTIDE SEQUENCE [LARGE SCALE GENOMIC DNA]</scope>
    <source>
        <strain evidence="2 3">KOS6</strain>
    </source>
</reference>
<gene>
    <name evidence="2" type="ORF">B597_019535</name>
</gene>
<accession>A0A061JMJ0</accession>
<organism evidence="2 3">
    <name type="scientific">Stutzerimonas stutzeri KOS6</name>
    <dbReference type="NCBI Taxonomy" id="1218352"/>
    <lineage>
        <taxon>Bacteria</taxon>
        <taxon>Pseudomonadati</taxon>
        <taxon>Pseudomonadota</taxon>
        <taxon>Gammaproteobacteria</taxon>
        <taxon>Pseudomonadales</taxon>
        <taxon>Pseudomonadaceae</taxon>
        <taxon>Stutzerimonas</taxon>
    </lineage>
</organism>
<comment type="caution">
    <text evidence="2">The sequence shown here is derived from an EMBL/GenBank/DDBJ whole genome shotgun (WGS) entry which is preliminary data.</text>
</comment>